<keyword evidence="2" id="KW-1185">Reference proteome</keyword>
<proteinExistence type="predicted"/>
<accession>A0A926E663</accession>
<dbReference type="Pfam" id="PF13238">
    <property type="entry name" value="AAA_18"/>
    <property type="match status" value="1"/>
</dbReference>
<dbReference type="Gene3D" id="3.40.50.300">
    <property type="entry name" value="P-loop containing nucleotide triphosphate hydrolases"/>
    <property type="match status" value="1"/>
</dbReference>
<dbReference type="SUPFAM" id="SSF52540">
    <property type="entry name" value="P-loop containing nucleoside triphosphate hydrolases"/>
    <property type="match status" value="1"/>
</dbReference>
<dbReference type="AlphaFoldDB" id="A0A926E663"/>
<organism evidence="1 2">
    <name type="scientific">Fumia xinanensis</name>
    <dbReference type="NCBI Taxonomy" id="2763659"/>
    <lineage>
        <taxon>Bacteria</taxon>
        <taxon>Bacillati</taxon>
        <taxon>Bacillota</taxon>
        <taxon>Clostridia</taxon>
        <taxon>Eubacteriales</taxon>
        <taxon>Oscillospiraceae</taxon>
        <taxon>Fumia</taxon>
    </lineage>
</organism>
<name>A0A926E663_9FIRM</name>
<reference evidence="1" key="1">
    <citation type="submission" date="2020-08" db="EMBL/GenBank/DDBJ databases">
        <title>Genome public.</title>
        <authorList>
            <person name="Liu C."/>
            <person name="Sun Q."/>
        </authorList>
    </citation>
    <scope>NUCLEOTIDE SEQUENCE</scope>
    <source>
        <strain evidence="1">NSJ-33</strain>
    </source>
</reference>
<dbReference type="InterPro" id="IPR027417">
    <property type="entry name" value="P-loop_NTPase"/>
</dbReference>
<evidence type="ECO:0000313" key="1">
    <source>
        <dbReference type="EMBL" id="MBC8559916.1"/>
    </source>
</evidence>
<dbReference type="EMBL" id="JACRSV010000002">
    <property type="protein sequence ID" value="MBC8559916.1"/>
    <property type="molecule type" value="Genomic_DNA"/>
</dbReference>
<sequence length="187" mass="21389">MSRGIIIFGAAGSGKTTLGRELAGRLGFLHIDIDDYIWRWDTEIPYTVLRPREERIEALIEAVSKDEHFVMTGSMDSIRGFFTSLFELAVFLTVPTDIRLQRLGARKFEQFGERILPGGDMYEQNEKFLREAAAYDTGEPPQVCLKTHEQWTTELKCPVLRLDGMKSIGENAAWIETQYLLTKQQKP</sequence>
<protein>
    <submittedName>
        <fullName evidence="1">AAA family ATPase</fullName>
    </submittedName>
</protein>
<dbReference type="Proteomes" id="UP000610760">
    <property type="component" value="Unassembled WGS sequence"/>
</dbReference>
<dbReference type="InterPro" id="IPR052922">
    <property type="entry name" value="Cytidylate_Kinase-2"/>
</dbReference>
<dbReference type="RefSeq" id="WP_249294887.1">
    <property type="nucleotide sequence ID" value="NZ_JACRSV010000002.1"/>
</dbReference>
<comment type="caution">
    <text evidence="1">The sequence shown here is derived from an EMBL/GenBank/DDBJ whole genome shotgun (WGS) entry which is preliminary data.</text>
</comment>
<dbReference type="PANTHER" id="PTHR37816">
    <property type="entry name" value="YALI0E33011P"/>
    <property type="match status" value="1"/>
</dbReference>
<gene>
    <name evidence="1" type="ORF">H8710_07540</name>
</gene>
<evidence type="ECO:0000313" key="2">
    <source>
        <dbReference type="Proteomes" id="UP000610760"/>
    </source>
</evidence>
<dbReference type="PANTHER" id="PTHR37816:SF2">
    <property type="entry name" value="DNA TOPOLOGY MODULATION PROTEIN FLAR-RELATED PROTEIN"/>
    <property type="match status" value="1"/>
</dbReference>